<dbReference type="Gramene" id="Os02t0254550-01">
    <property type="protein sequence ID" value="Os02t0254550-01"/>
    <property type="gene ID" value="Os02g0254550"/>
</dbReference>
<evidence type="ECO:0000256" key="4">
    <source>
        <dbReference type="ARBA" id="ARBA00022771"/>
    </source>
</evidence>
<protein>
    <submittedName>
        <fullName evidence="13">Os02g0254550 protein</fullName>
    </submittedName>
</protein>
<dbReference type="Proteomes" id="UP000007752">
    <property type="component" value="Chromosome 2"/>
</dbReference>
<keyword evidence="7" id="KW-0238">DNA-binding</keyword>
<name>A0A0P0VH54_ORYSJ</name>
<dbReference type="EMBL" id="CM000139">
    <property type="protein sequence ID" value="EAZ22447.1"/>
    <property type="molecule type" value="Genomic_DNA"/>
</dbReference>
<dbReference type="KEGG" id="osa:9272733"/>
<keyword evidence="9" id="KW-0539">Nucleus</keyword>
<evidence type="ECO:0000256" key="3">
    <source>
        <dbReference type="ARBA" id="ARBA00022723"/>
    </source>
</evidence>
<evidence type="ECO:0000256" key="2">
    <source>
        <dbReference type="ARBA" id="ARBA00011738"/>
    </source>
</evidence>
<dbReference type="InterPro" id="IPR025525">
    <property type="entry name" value="hAT-like_transposase_RNase-H"/>
</dbReference>
<dbReference type="GO" id="GO:0046983">
    <property type="term" value="F:protein dimerization activity"/>
    <property type="evidence" value="ECO:0007669"/>
    <property type="project" value="InterPro"/>
</dbReference>
<dbReference type="SMART" id="SM00614">
    <property type="entry name" value="ZnF_BED"/>
    <property type="match status" value="1"/>
</dbReference>
<comment type="subcellular location">
    <subcellularLocation>
        <location evidence="1">Nucleus</location>
    </subcellularLocation>
</comment>
<dbReference type="GO" id="GO:0009791">
    <property type="term" value="P:post-embryonic development"/>
    <property type="evidence" value="ECO:0007669"/>
    <property type="project" value="UniProtKB-ARBA"/>
</dbReference>
<reference evidence="14" key="7">
    <citation type="submission" date="2008-12" db="EMBL/GenBank/DDBJ databases">
        <title>Improved gene annotation of the rice (Oryza sativa) genomes.</title>
        <authorList>
            <person name="Wang J."/>
            <person name="Li R."/>
            <person name="Fan W."/>
            <person name="Huang Q."/>
            <person name="Zhang J."/>
            <person name="Zhou Y."/>
            <person name="Hu Y."/>
            <person name="Zi S."/>
            <person name="Li J."/>
            <person name="Ni P."/>
            <person name="Zheng H."/>
            <person name="Zhang Y."/>
            <person name="Zhao M."/>
            <person name="Hao Q."/>
            <person name="McDermott J."/>
            <person name="Samudrala R."/>
            <person name="Kristiansen K."/>
            <person name="Wong G.K.-S."/>
        </authorList>
    </citation>
    <scope>NUCLEOTIDE SEQUENCE</scope>
</reference>
<reference evidence="15" key="6">
    <citation type="journal article" date="2008" name="Nucleic Acids Res.">
        <title>The rice annotation project database (RAP-DB): 2008 update.</title>
        <authorList>
            <consortium name="The rice annotation project (RAP)"/>
        </authorList>
    </citation>
    <scope>GENOME REANNOTATION</scope>
    <source>
        <strain evidence="15">cv. Nipponbare</strain>
    </source>
</reference>
<evidence type="ECO:0000256" key="7">
    <source>
        <dbReference type="ARBA" id="ARBA00023125"/>
    </source>
</evidence>
<dbReference type="PANTHER" id="PTHR46481:SF10">
    <property type="entry name" value="ZINC FINGER BED DOMAIN-CONTAINING PROTEIN 39"/>
    <property type="match status" value="1"/>
</dbReference>
<evidence type="ECO:0000256" key="11">
    <source>
        <dbReference type="SAM" id="MobiDB-lite"/>
    </source>
</evidence>
<dbReference type="GO" id="GO:0003677">
    <property type="term" value="F:DNA binding"/>
    <property type="evidence" value="ECO:0007669"/>
    <property type="project" value="UniProtKB-KW"/>
</dbReference>
<dbReference type="InterPro" id="IPR052035">
    <property type="entry name" value="ZnF_BED_domain_contain"/>
</dbReference>
<evidence type="ECO:0000259" key="12">
    <source>
        <dbReference type="PROSITE" id="PS50808"/>
    </source>
</evidence>
<dbReference type="PROSITE" id="PS50808">
    <property type="entry name" value="ZF_BED"/>
    <property type="match status" value="1"/>
</dbReference>
<evidence type="ECO:0000313" key="14">
    <source>
        <dbReference type="EMBL" id="EAZ22447.1"/>
    </source>
</evidence>
<sequence length="618" mass="70731">MGSECWAHFEKKADNMAECRHCHNLLSYKNGTSRLNRHYQESCRKRGRQQGSHHGASAFSRSSSDDLGEQTAAAAAAEDQLIRMIALHGFPSSMVEDVEFTRFVRMLCPDFKMPSRDDVRKRCDELFDREMSSLKDAIGRTPGLASLSLGKTTTAWGKVAYLAAHFIDEEWNFHCRVIQVFKALEVEDDTTYGLSKILDIKDYIIDIPVTDWEPEDYERMLGIISHWGLLSKLSGVLIENFGTTKFGKIIYDDNDLPHLSATQHELLCATNLRWDLPDIASNLHPFSCYGQDCLDAFEDENLKKKRREISSHLQLDHPWTYDEWWYAHYYALQIIHKECSSGPAKIRALAGKVMFHETWITEVLRTTLGRIYHAIKTMSTSSLPTSNLVLIEMLEVRNTLVLGFNNCSGRMQNSSGELTDCFKDEHVLLISVQNAMSTLDRFLLKSYLLLSIPLILDPRYKLVYVENLLKNFQSILKNAPSVDLVSKVGEKFRELFTEYKTQGIETDYNNESNATEHANHIHEMDVDPSIQGNGSTLQLTEQGNTSSQEHMRELEAYLQDETVPLDQVDFDILKWWKNNCGRYPTVARIARDFLAIPTSGRPSPQLMAEITSHFRRYA</sequence>
<dbReference type="PANTHER" id="PTHR46481">
    <property type="entry name" value="ZINC FINGER BED DOMAIN-CONTAINING PROTEIN 4"/>
    <property type="match status" value="1"/>
</dbReference>
<dbReference type="AlphaFoldDB" id="A0A0P0VH54"/>
<gene>
    <name evidence="13" type="ordered locus">Os02g0254550</name>
    <name evidence="14" type="ORF">OsJ_06117</name>
</gene>
<reference evidence="13" key="9">
    <citation type="submission" date="2012-08" db="EMBL/GenBank/DDBJ databases">
        <title>The Second Rice Annotation Project Meeting (RAP2).</title>
        <authorList>
            <consortium name="The Rice Annotation Project (RAP)"/>
        </authorList>
    </citation>
    <scope>NUCLEOTIDE SEQUENCE</scope>
</reference>
<evidence type="ECO:0000313" key="13">
    <source>
        <dbReference type="EMBL" id="BAH91610.1"/>
    </source>
</evidence>
<evidence type="ECO:0000256" key="8">
    <source>
        <dbReference type="ARBA" id="ARBA00023163"/>
    </source>
</evidence>
<evidence type="ECO:0000256" key="9">
    <source>
        <dbReference type="ARBA" id="ARBA00023242"/>
    </source>
</evidence>
<dbReference type="InterPro" id="IPR003656">
    <property type="entry name" value="Znf_BED"/>
</dbReference>
<dbReference type="Proteomes" id="UP000000763">
    <property type="component" value="Chromosome 2"/>
</dbReference>
<reference evidence="14" key="2">
    <citation type="journal article" date="2005" name="PLoS Biol.">
        <title>The genomes of Oryza sativa: a history of duplications.</title>
        <authorList>
            <person name="Yu J."/>
            <person name="Wang J."/>
            <person name="Lin W."/>
            <person name="Li S."/>
            <person name="Li H."/>
            <person name="Zhou J."/>
            <person name="Ni P."/>
            <person name="Dong W."/>
            <person name="Hu S."/>
            <person name="Zeng C."/>
            <person name="Zhang J."/>
            <person name="Zhang Y."/>
            <person name="Li R."/>
            <person name="Xu Z."/>
            <person name="Li S."/>
            <person name="Li X."/>
            <person name="Zheng H."/>
            <person name="Cong L."/>
            <person name="Lin L."/>
            <person name="Yin J."/>
            <person name="Geng J."/>
            <person name="Li G."/>
            <person name="Shi J."/>
            <person name="Liu J."/>
            <person name="Lv H."/>
            <person name="Li J."/>
            <person name="Wang J."/>
            <person name="Deng Y."/>
            <person name="Ran L."/>
            <person name="Shi X."/>
            <person name="Wang X."/>
            <person name="Wu Q."/>
            <person name="Li C."/>
            <person name="Ren X."/>
            <person name="Wang J."/>
            <person name="Wang X."/>
            <person name="Li D."/>
            <person name="Liu D."/>
            <person name="Zhang X."/>
            <person name="Ji Z."/>
            <person name="Zhao W."/>
            <person name="Sun Y."/>
            <person name="Zhang Z."/>
            <person name="Bao J."/>
            <person name="Han Y."/>
            <person name="Dong L."/>
            <person name="Ji J."/>
            <person name="Chen P."/>
            <person name="Wu S."/>
            <person name="Liu J."/>
            <person name="Xiao Y."/>
            <person name="Bu D."/>
            <person name="Tan J."/>
            <person name="Yang L."/>
            <person name="Ye C."/>
            <person name="Zhang J."/>
            <person name="Xu J."/>
            <person name="Zhou Y."/>
            <person name="Yu Y."/>
            <person name="Zhang B."/>
            <person name="Zhuang S."/>
            <person name="Wei H."/>
            <person name="Liu B."/>
            <person name="Lei M."/>
            <person name="Yu H."/>
            <person name="Li Y."/>
            <person name="Xu H."/>
            <person name="Wei S."/>
            <person name="He X."/>
            <person name="Fang L."/>
            <person name="Zhang Z."/>
            <person name="Zhang Y."/>
            <person name="Huang X."/>
            <person name="Su Z."/>
            <person name="Tong W."/>
            <person name="Li J."/>
            <person name="Tong Z."/>
            <person name="Li S."/>
            <person name="Ye J."/>
            <person name="Wang L."/>
            <person name="Fang L."/>
            <person name="Lei T."/>
            <person name="Chen C."/>
            <person name="Chen H."/>
            <person name="Xu Z."/>
            <person name="Li H."/>
            <person name="Huang H."/>
            <person name="Zhang F."/>
            <person name="Xu H."/>
            <person name="Li N."/>
            <person name="Zhao C."/>
            <person name="Li S."/>
            <person name="Dong L."/>
            <person name="Huang Y."/>
            <person name="Li L."/>
            <person name="Xi Y."/>
            <person name="Qi Q."/>
            <person name="Li W."/>
            <person name="Zhang B."/>
            <person name="Hu W."/>
            <person name="Zhang Y."/>
            <person name="Tian X."/>
            <person name="Jiao Y."/>
            <person name="Liang X."/>
            <person name="Jin J."/>
            <person name="Gao L."/>
            <person name="Zheng W."/>
            <person name="Hao B."/>
            <person name="Liu S."/>
            <person name="Wang W."/>
            <person name="Yuan L."/>
            <person name="Cao M."/>
            <person name="McDermott J."/>
            <person name="Samudrala R."/>
            <person name="Wang J."/>
            <person name="Wong G.K."/>
            <person name="Yang H."/>
        </authorList>
    </citation>
    <scope>NUCLEOTIDE SEQUENCE [LARGE SCALE GENOMIC DNA]</scope>
</reference>
<dbReference type="InterPro" id="IPR008906">
    <property type="entry name" value="HATC_C_dom"/>
</dbReference>
<dbReference type="Pfam" id="PF05699">
    <property type="entry name" value="Dimer_Tnp_hAT"/>
    <property type="match status" value="1"/>
</dbReference>
<feature type="region of interest" description="Disordered" evidence="11">
    <location>
        <begin position="40"/>
        <end position="70"/>
    </location>
</feature>
<reference evidence="13" key="4">
    <citation type="journal article" date="2007" name="Genome Res.">
        <title>Curated Genome Annotation of Oryza sativa ssp. japonica and Comparative Genome Analysis with Arabidopsis thaliana.</title>
        <authorList>
            <consortium name="The Rice Annotation Project (RAP)"/>
            <person name="Itoh T."/>
            <person name="Tanaka T."/>
            <person name="Barrero R.A."/>
            <person name="Yamasaki C."/>
            <person name="Fujii Y."/>
            <person name="Hilton P.B."/>
            <person name="Antonio B.A."/>
            <person name="Aono H."/>
            <person name="Apweiler R."/>
            <person name="Bruskiewich R."/>
            <person name="Bureau T."/>
            <person name="Burr F."/>
            <person name="Costa de Oliveira A."/>
            <person name="Fuks G."/>
            <person name="Habara T."/>
            <person name="Haberer G."/>
            <person name="Han B."/>
            <person name="Harada E."/>
            <person name="Hiraki A.T."/>
            <person name="Hirochika H."/>
            <person name="Hoen D."/>
            <person name="Hokari H."/>
            <person name="Hosokawa S."/>
            <person name="Hsing Y."/>
            <person name="Ikawa H."/>
            <person name="Ikeo K."/>
            <person name="Imanishi T."/>
            <person name="Ito Y."/>
            <person name="Jaiswal P."/>
            <person name="Kanno M."/>
            <person name="Kawahara Y."/>
            <person name="Kawamura T."/>
            <person name="Kawashima H."/>
            <person name="Khurana J.P."/>
            <person name="Kikuchi S."/>
            <person name="Komatsu S."/>
            <person name="Koyanagi K.O."/>
            <person name="Kubooka H."/>
            <person name="Lieberherr D."/>
            <person name="Lin Y.C."/>
            <person name="Lonsdale D."/>
            <person name="Matsumoto T."/>
            <person name="Matsuya A."/>
            <person name="McCombie W.R."/>
            <person name="Messing J."/>
            <person name="Miyao A."/>
            <person name="Mulder N."/>
            <person name="Nagamura Y."/>
            <person name="Nam J."/>
            <person name="Namiki N."/>
            <person name="Numa H."/>
            <person name="Nurimoto S."/>
            <person name="O'donovan C."/>
            <person name="Ohyanagi H."/>
            <person name="Okido T."/>
            <person name="Oota S."/>
            <person name="Osato N."/>
            <person name="Palmer L.E."/>
            <person name="Quetier F."/>
            <person name="Raghuvanshi S."/>
            <person name="Saichi N."/>
            <person name="Sakai H."/>
            <person name="Sakai Y."/>
            <person name="Sakata K."/>
            <person name="Sakurai T."/>
            <person name="Sato F."/>
            <person name="Sato Y."/>
            <person name="Schoof H."/>
            <person name="Seki M."/>
            <person name="Shibata M."/>
            <person name="Shimizu Y."/>
            <person name="Shinozaki K."/>
            <person name="Shinso Y."/>
            <person name="Singh N.K."/>
            <person name="Smith-White B."/>
            <person name="Takeda J."/>
            <person name="Tanino M."/>
            <person name="Tatusova T."/>
            <person name="Thongjuea S."/>
            <person name="Todokoro F."/>
            <person name="Tsugane M."/>
            <person name="Tyagi A.K."/>
            <person name="Vanavichit A."/>
            <person name="Wang A."/>
            <person name="Wing R.A."/>
            <person name="Yamaguchi K."/>
            <person name="Yamamoto M."/>
            <person name="Yamamoto N."/>
            <person name="Yu Y."/>
            <person name="Zhang H."/>
            <person name="Zhao Q."/>
            <person name="Higo K."/>
            <person name="Burr B."/>
            <person name="Gojobori T."/>
            <person name="Sasaki T."/>
        </authorList>
    </citation>
    <scope>NUCLEOTIDE SEQUENCE</scope>
</reference>
<evidence type="ECO:0000313" key="15">
    <source>
        <dbReference type="Proteomes" id="UP000000763"/>
    </source>
</evidence>
<dbReference type="InterPro" id="IPR036236">
    <property type="entry name" value="Znf_C2H2_sf"/>
</dbReference>
<reference evidence="13 15" key="1">
    <citation type="journal article" date="2005" name="Nature">
        <title>The map-based sequence of the rice genome.</title>
        <authorList>
            <consortium name="International rice genome sequencing project (IRGSP)"/>
            <person name="Matsumoto T."/>
            <person name="Wu J."/>
            <person name="Kanamori H."/>
            <person name="Katayose Y."/>
            <person name="Fujisawa M."/>
            <person name="Namiki N."/>
            <person name="Mizuno H."/>
            <person name="Yamamoto K."/>
            <person name="Antonio B.A."/>
            <person name="Baba T."/>
            <person name="Sakata K."/>
            <person name="Nagamura Y."/>
            <person name="Aoki H."/>
            <person name="Arikawa K."/>
            <person name="Arita K."/>
            <person name="Bito T."/>
            <person name="Chiden Y."/>
            <person name="Fujitsuka N."/>
            <person name="Fukunaka R."/>
            <person name="Hamada M."/>
            <person name="Harada C."/>
            <person name="Hayashi A."/>
            <person name="Hijishita S."/>
            <person name="Honda M."/>
            <person name="Hosokawa S."/>
            <person name="Ichikawa Y."/>
            <person name="Idonuma A."/>
            <person name="Iijima M."/>
            <person name="Ikeda M."/>
            <person name="Ikeno M."/>
            <person name="Ito K."/>
            <person name="Ito S."/>
            <person name="Ito T."/>
            <person name="Ito Y."/>
            <person name="Ito Y."/>
            <person name="Iwabuchi A."/>
            <person name="Kamiya K."/>
            <person name="Karasawa W."/>
            <person name="Kurita K."/>
            <person name="Katagiri S."/>
            <person name="Kikuta A."/>
            <person name="Kobayashi H."/>
            <person name="Kobayashi N."/>
            <person name="Machita K."/>
            <person name="Maehara T."/>
            <person name="Masukawa M."/>
            <person name="Mizubayashi T."/>
            <person name="Mukai Y."/>
            <person name="Nagasaki H."/>
            <person name="Nagata Y."/>
            <person name="Naito S."/>
            <person name="Nakashima M."/>
            <person name="Nakama Y."/>
            <person name="Nakamichi Y."/>
            <person name="Nakamura M."/>
            <person name="Meguro A."/>
            <person name="Negishi M."/>
            <person name="Ohta I."/>
            <person name="Ohta T."/>
            <person name="Okamoto M."/>
            <person name="Ono N."/>
            <person name="Saji S."/>
            <person name="Sakaguchi M."/>
            <person name="Sakai K."/>
            <person name="Shibata M."/>
            <person name="Shimokawa T."/>
            <person name="Song J."/>
            <person name="Takazaki Y."/>
            <person name="Terasawa K."/>
            <person name="Tsugane M."/>
            <person name="Tsuji K."/>
            <person name="Ueda S."/>
            <person name="Waki K."/>
            <person name="Yamagata H."/>
            <person name="Yamamoto M."/>
            <person name="Yamamoto S."/>
            <person name="Yamane H."/>
            <person name="Yoshiki S."/>
            <person name="Yoshihara R."/>
            <person name="Yukawa K."/>
            <person name="Zhong H."/>
            <person name="Yano M."/>
            <person name="Yuan Q."/>
            <person name="Ouyang S."/>
            <person name="Liu J."/>
            <person name="Jones K.M."/>
            <person name="Gansberger K."/>
            <person name="Moffat K."/>
            <person name="Hill J."/>
            <person name="Bera J."/>
            <person name="Fadrosh D."/>
            <person name="Jin S."/>
            <person name="Johri S."/>
            <person name="Kim M."/>
            <person name="Overton L."/>
            <person name="Reardon M."/>
            <person name="Tsitrin T."/>
            <person name="Vuong H."/>
            <person name="Weaver B."/>
            <person name="Ciecko A."/>
            <person name="Tallon L."/>
            <person name="Jackson J."/>
            <person name="Pai G."/>
            <person name="Aken S.V."/>
            <person name="Utterback T."/>
            <person name="Reidmuller S."/>
            <person name="Feldblyum T."/>
            <person name="Hsiao J."/>
            <person name="Zismann V."/>
            <person name="Iobst S."/>
            <person name="de Vazeille A.R."/>
            <person name="Buell C.R."/>
            <person name="Ying K."/>
            <person name="Li Y."/>
            <person name="Lu T."/>
            <person name="Huang Y."/>
            <person name="Zhao Q."/>
            <person name="Feng Q."/>
            <person name="Zhang L."/>
            <person name="Zhu J."/>
            <person name="Weng Q."/>
            <person name="Mu J."/>
            <person name="Lu Y."/>
            <person name="Fan D."/>
            <person name="Liu Y."/>
            <person name="Guan J."/>
            <person name="Zhang Y."/>
            <person name="Yu S."/>
            <person name="Liu X."/>
            <person name="Zhang Y."/>
            <person name="Hong G."/>
            <person name="Han B."/>
            <person name="Choisne N."/>
            <person name="Demange N."/>
            <person name="Orjeda G."/>
            <person name="Samain S."/>
            <person name="Cattolico L."/>
            <person name="Pelletier E."/>
            <person name="Couloux A."/>
            <person name="Segurens B."/>
            <person name="Wincker P."/>
            <person name="D'Hont A."/>
            <person name="Scarpelli C."/>
            <person name="Weissenbach J."/>
            <person name="Salanoubat M."/>
            <person name="Quetier F."/>
            <person name="Yu Y."/>
            <person name="Kim H.R."/>
            <person name="Rambo T."/>
            <person name="Currie J."/>
            <person name="Collura K."/>
            <person name="Luo M."/>
            <person name="Yang T."/>
            <person name="Ammiraju J.S.S."/>
            <person name="Engler F."/>
            <person name="Soderlund C."/>
            <person name="Wing R.A."/>
            <person name="Palmer L.E."/>
            <person name="de la Bastide M."/>
            <person name="Spiegel L."/>
            <person name="Nascimento L."/>
            <person name="Zutavern T."/>
            <person name="O'Shaughnessy A."/>
            <person name="Dike S."/>
            <person name="Dedhia N."/>
            <person name="Preston R."/>
            <person name="Balija V."/>
            <person name="McCombie W.R."/>
            <person name="Chow T."/>
            <person name="Chen H."/>
            <person name="Chung M."/>
            <person name="Chen C."/>
            <person name="Shaw J."/>
            <person name="Wu H."/>
            <person name="Hsiao K."/>
            <person name="Chao Y."/>
            <person name="Chu M."/>
            <person name="Cheng C."/>
            <person name="Hour A."/>
            <person name="Lee P."/>
            <person name="Lin S."/>
            <person name="Lin Y."/>
            <person name="Liou J."/>
            <person name="Liu S."/>
            <person name="Hsing Y."/>
            <person name="Raghuvanshi S."/>
            <person name="Mohanty A."/>
            <person name="Bharti A.K."/>
            <person name="Gaur A."/>
            <person name="Gupta V."/>
            <person name="Kumar D."/>
            <person name="Ravi V."/>
            <person name="Vij S."/>
            <person name="Kapur A."/>
            <person name="Khurana P."/>
            <person name="Khurana P."/>
            <person name="Khurana J.P."/>
            <person name="Tyagi A.K."/>
            <person name="Gaikwad K."/>
            <person name="Singh A."/>
            <person name="Dalal V."/>
            <person name="Srivastava S."/>
            <person name="Dixit A."/>
            <person name="Pal A.K."/>
            <person name="Ghazi I.A."/>
            <person name="Yadav M."/>
            <person name="Pandit A."/>
            <person name="Bhargava A."/>
            <person name="Sureshbabu K."/>
            <person name="Batra K."/>
            <person name="Sharma T.R."/>
            <person name="Mohapatra T."/>
            <person name="Singh N.K."/>
            <person name="Messing J."/>
            <person name="Nelson A.B."/>
            <person name="Fuks G."/>
            <person name="Kavchok S."/>
            <person name="Keizer G."/>
            <person name="Linton E."/>
            <person name="Llaca V."/>
            <person name="Song R."/>
            <person name="Tanyolac B."/>
            <person name="Young S."/>
            <person name="Ho-Il K."/>
            <person name="Hahn J.H."/>
            <person name="Sangsakoo G."/>
            <person name="Vanavichit A."/>
            <person name="de Mattos Luiz.A.T."/>
            <person name="Zimmer P.D."/>
            <person name="Malone G."/>
            <person name="Dellagostin O."/>
            <person name="de Oliveira A.C."/>
            <person name="Bevan M."/>
            <person name="Bancroft I."/>
            <person name="Minx P."/>
            <person name="Cordum H."/>
            <person name="Wilson R."/>
            <person name="Cheng Z."/>
            <person name="Jin W."/>
            <person name="Jiang J."/>
            <person name="Leong S.A."/>
            <person name="Iwama H."/>
            <person name="Gojobori T."/>
            <person name="Itoh T."/>
            <person name="Niimura Y."/>
            <person name="Fujii Y."/>
            <person name="Habara T."/>
            <person name="Sakai H."/>
            <person name="Sato Y."/>
            <person name="Wilson G."/>
            <person name="Kumar K."/>
            <person name="McCouch S."/>
            <person name="Juretic N."/>
            <person name="Hoen D."/>
            <person name="Wright S."/>
            <person name="Bruskiewich R."/>
            <person name="Bureau T."/>
            <person name="Miyao A."/>
            <person name="Hirochika H."/>
            <person name="Nishikawa T."/>
            <person name="Kadowaki K."/>
            <person name="Sugiura M."/>
            <person name="Burr B."/>
            <person name="Sasaki T."/>
        </authorList>
    </citation>
    <scope>NUCLEOTIDE SEQUENCE [LARGE SCALE GENOMIC DNA]</scope>
    <source>
        <strain evidence="15">cv. Nipponbare</strain>
    </source>
</reference>
<dbReference type="EMBL" id="AP008208">
    <property type="protein sequence ID" value="BAH91610.1"/>
    <property type="molecule type" value="Genomic_DNA"/>
</dbReference>
<reference evidence="13" key="5">
    <citation type="journal article" date="2008" name="Nucleic Acids Res.">
        <title>The Rice Annotation Project Database (RAP-DB): 2008 update.</title>
        <authorList>
            <consortium name="The Rice Annotation Project (RAP)"/>
            <person name="Tanaka T."/>
            <person name="Antonio B.A."/>
            <person name="Kikuchi S."/>
            <person name="Matsumoto T."/>
            <person name="Nagamura Y."/>
            <person name="Numa H."/>
            <person name="Sakai H."/>
            <person name="Wu J."/>
            <person name="Itoh T."/>
            <person name="Sasaki T."/>
            <person name="Aono R."/>
            <person name="Fujii Y."/>
            <person name="Habara T."/>
            <person name="Harada E."/>
            <person name="Kanno M."/>
            <person name="Kawahara Y."/>
            <person name="Kawashima H."/>
            <person name="Kubooka H."/>
            <person name="Matsuya A."/>
            <person name="Nakaoka H."/>
            <person name="Saichi N."/>
            <person name="Sanbonmatsu R."/>
            <person name="Sato Y."/>
            <person name="Shinso Y."/>
            <person name="Suzuki M."/>
            <person name="Takeda J."/>
            <person name="Tanino M."/>
            <person name="Todokoro F."/>
            <person name="Yamaguchi K."/>
            <person name="Yamamoto N."/>
            <person name="Yamasaki C."/>
            <person name="Imanishi T."/>
            <person name="Okido T."/>
            <person name="Tada M."/>
            <person name="Ikeo K."/>
            <person name="Tateno Y."/>
            <person name="Gojobori T."/>
            <person name="Lin Y.C."/>
            <person name="Wei F.J."/>
            <person name="Hsing Y.I."/>
            <person name="Zhao Q."/>
            <person name="Han B."/>
            <person name="Kramer M.R."/>
            <person name="McCombie R.W."/>
            <person name="Lonsdale D."/>
            <person name="O'Donovan C.C."/>
            <person name="Whitfield E.J."/>
            <person name="Apweiler R."/>
            <person name="Koyanagi K.O."/>
            <person name="Khurana J.P."/>
            <person name="Raghuvanshi S."/>
            <person name="Singh N.K."/>
            <person name="Tyagi A.K."/>
            <person name="Haberer G."/>
            <person name="Fujisawa M."/>
            <person name="Hosokawa S."/>
            <person name="Ito Y."/>
            <person name="Ikawa H."/>
            <person name="Shibata M."/>
            <person name="Yamamoto M."/>
            <person name="Bruskiewich R.M."/>
            <person name="Hoen D.R."/>
            <person name="Bureau TE."/>
            <person name="Namiki N."/>
            <person name="Ohyanagi H."/>
            <person name="Sakai Y."/>
            <person name="Nobushima S."/>
            <person name="Sakata K."/>
            <person name="Barrero R.A."/>
            <person name="Sato Y."/>
            <person name="Souvorov A."/>
            <person name="Smith-White B."/>
            <person name="Tatusova T."/>
            <person name="An S."/>
            <person name="An G."/>
            <person name="OOta S."/>
            <person name="Fuks G."/>
            <person name="Messing J."/>
            <person name="Christie K.R."/>
            <person name="Lieberherr D."/>
            <person name="Kim H."/>
            <person name="Zuccolo A."/>
            <person name="Wing R.A."/>
            <person name="Nobuta K."/>
            <person name="Green P.J."/>
            <person name="Lu C."/>
            <person name="Meyers BC."/>
            <person name="Chaparro C."/>
            <person name="Piegu B."/>
            <person name="Panaud O."/>
            <person name="Echeverria M."/>
        </authorList>
    </citation>
    <scope>NUCLEOTIDE SEQUENCE</scope>
</reference>
<keyword evidence="3" id="KW-0479">Metal-binding</keyword>
<organism evidence="14">
    <name type="scientific">Oryza sativa subsp. japonica</name>
    <name type="common">Rice</name>
    <dbReference type="NCBI Taxonomy" id="39947"/>
    <lineage>
        <taxon>Eukaryota</taxon>
        <taxon>Viridiplantae</taxon>
        <taxon>Streptophyta</taxon>
        <taxon>Embryophyta</taxon>
        <taxon>Tracheophyta</taxon>
        <taxon>Spermatophyta</taxon>
        <taxon>Magnoliopsida</taxon>
        <taxon>Liliopsida</taxon>
        <taxon>Poales</taxon>
        <taxon>Poaceae</taxon>
        <taxon>BOP clade</taxon>
        <taxon>Oryzoideae</taxon>
        <taxon>Oryzeae</taxon>
        <taxon>Oryzinae</taxon>
        <taxon>Oryza</taxon>
        <taxon>Oryza sativa</taxon>
    </lineage>
</organism>
<accession>A0A0P0VH54</accession>
<feature type="domain" description="BED-type" evidence="12">
    <location>
        <begin position="1"/>
        <end position="50"/>
    </location>
</feature>
<dbReference type="OMA" id="GSECWAH"/>
<dbReference type="GO" id="GO:0005634">
    <property type="term" value="C:nucleus"/>
    <property type="evidence" value="ECO:0007669"/>
    <property type="project" value="UniProtKB-SubCell"/>
</dbReference>
<dbReference type="GO" id="GO:0008270">
    <property type="term" value="F:zinc ion binding"/>
    <property type="evidence" value="ECO:0007669"/>
    <property type="project" value="UniProtKB-KW"/>
</dbReference>
<comment type="subunit">
    <text evidence="2">Homodimer.</text>
</comment>
<evidence type="ECO:0000256" key="1">
    <source>
        <dbReference type="ARBA" id="ARBA00004123"/>
    </source>
</evidence>
<reference evidence="13" key="8">
    <citation type="submission" date="2012-08" db="EMBL/GenBank/DDBJ databases">
        <title>Oryza sativa nipponbare(GA3) genomic DNA, chromosome 2.</title>
        <authorList>
            <consortium name="IRGSP(International Rice Genome Sequencing Project)"/>
        </authorList>
    </citation>
    <scope>NUCLEOTIDE SEQUENCE</scope>
</reference>
<dbReference type="KEGG" id="dosa:Os02g0254550"/>
<keyword evidence="4 10" id="KW-0863">Zinc-finger</keyword>
<dbReference type="OrthoDB" id="696023at2759"/>
<proteinExistence type="predicted"/>
<dbReference type="SUPFAM" id="SSF57667">
    <property type="entry name" value="beta-beta-alpha zinc fingers"/>
    <property type="match status" value="1"/>
</dbReference>
<dbReference type="Pfam" id="PF02892">
    <property type="entry name" value="zf-BED"/>
    <property type="match status" value="1"/>
</dbReference>
<keyword evidence="6" id="KW-0805">Transcription regulation</keyword>
<dbReference type="Pfam" id="PF14372">
    <property type="entry name" value="hAT-like_RNase-H"/>
    <property type="match status" value="1"/>
</dbReference>
<keyword evidence="8" id="KW-0804">Transcription</keyword>
<evidence type="ECO:0000256" key="6">
    <source>
        <dbReference type="ARBA" id="ARBA00023015"/>
    </source>
</evidence>
<evidence type="ECO:0000256" key="10">
    <source>
        <dbReference type="PROSITE-ProRule" id="PRU00027"/>
    </source>
</evidence>
<dbReference type="SUPFAM" id="SSF53098">
    <property type="entry name" value="Ribonuclease H-like"/>
    <property type="match status" value="1"/>
</dbReference>
<reference evidence="13" key="3">
    <citation type="journal article" date="2006" name="Nucleic Acids Res.">
        <title>The Rice Annotation Project Database (RAP-DB): hub for Oryza sativa ssp. japonica genome information.</title>
        <authorList>
            <person name="Ohyanagi H."/>
            <person name="Tanaka T."/>
            <person name="Sakai H."/>
            <person name="Shigemoto Y."/>
            <person name="Yamaguchi K."/>
            <person name="Habara T."/>
            <person name="Fujii Y."/>
            <person name="Antonio B.A."/>
            <person name="Nagamura Y."/>
            <person name="Imanishi T."/>
            <person name="Ikeo K."/>
            <person name="Itoh T."/>
            <person name="Gojobori T."/>
            <person name="Sasaki T."/>
        </authorList>
    </citation>
    <scope>NUCLEOTIDE SEQUENCE</scope>
</reference>
<dbReference type="InterPro" id="IPR012337">
    <property type="entry name" value="RNaseH-like_sf"/>
</dbReference>
<evidence type="ECO:0000256" key="5">
    <source>
        <dbReference type="ARBA" id="ARBA00022833"/>
    </source>
</evidence>
<keyword evidence="5" id="KW-0862">Zinc</keyword>